<dbReference type="EMBL" id="CP047186">
    <property type="protein sequence ID" value="QHC57098.1"/>
    <property type="molecule type" value="Genomic_DNA"/>
</dbReference>
<dbReference type="InterPro" id="IPR011006">
    <property type="entry name" value="CheY-like_superfamily"/>
</dbReference>
<dbReference type="Proteomes" id="UP000465031">
    <property type="component" value="Chromosome"/>
</dbReference>
<dbReference type="AlphaFoldDB" id="A0AAE6RN61"/>
<evidence type="ECO:0000256" key="3">
    <source>
        <dbReference type="ARBA" id="ARBA00023015"/>
    </source>
</evidence>
<dbReference type="KEGG" id="rte:GSU10_13175"/>
<gene>
    <name evidence="10" type="ORF">GSU10_13175</name>
</gene>
<dbReference type="GO" id="GO:0000976">
    <property type="term" value="F:transcription cis-regulatory region binding"/>
    <property type="evidence" value="ECO:0007669"/>
    <property type="project" value="TreeGrafter"/>
</dbReference>
<dbReference type="SMART" id="SM00862">
    <property type="entry name" value="Trans_reg_C"/>
    <property type="match status" value="1"/>
</dbReference>
<dbReference type="GO" id="GO:0006355">
    <property type="term" value="P:regulation of DNA-templated transcription"/>
    <property type="evidence" value="ECO:0007669"/>
    <property type="project" value="InterPro"/>
</dbReference>
<evidence type="ECO:0000256" key="1">
    <source>
        <dbReference type="ARBA" id="ARBA00022553"/>
    </source>
</evidence>
<dbReference type="Pfam" id="PF00072">
    <property type="entry name" value="Response_reg"/>
    <property type="match status" value="1"/>
</dbReference>
<dbReference type="Gene3D" id="1.10.10.10">
    <property type="entry name" value="Winged helix-like DNA-binding domain superfamily/Winged helix DNA-binding domain"/>
    <property type="match status" value="1"/>
</dbReference>
<evidence type="ECO:0000259" key="9">
    <source>
        <dbReference type="PROSITE" id="PS51755"/>
    </source>
</evidence>
<dbReference type="FunFam" id="3.40.50.2300:FF:000001">
    <property type="entry name" value="DNA-binding response regulator PhoB"/>
    <property type="match status" value="1"/>
</dbReference>
<proteinExistence type="predicted"/>
<feature type="DNA-binding region" description="OmpR/PhoB-type" evidence="7">
    <location>
        <begin position="124"/>
        <end position="222"/>
    </location>
</feature>
<protein>
    <submittedName>
        <fullName evidence="10">Response regulator</fullName>
    </submittedName>
</protein>
<dbReference type="GO" id="GO:0005829">
    <property type="term" value="C:cytosol"/>
    <property type="evidence" value="ECO:0007669"/>
    <property type="project" value="TreeGrafter"/>
</dbReference>
<keyword evidence="3" id="KW-0805">Transcription regulation</keyword>
<dbReference type="InterPro" id="IPR001789">
    <property type="entry name" value="Sig_transdc_resp-reg_receiver"/>
</dbReference>
<feature type="domain" description="OmpR/PhoB-type" evidence="9">
    <location>
        <begin position="124"/>
        <end position="222"/>
    </location>
</feature>
<evidence type="ECO:0000256" key="6">
    <source>
        <dbReference type="PROSITE-ProRule" id="PRU00169"/>
    </source>
</evidence>
<keyword evidence="1 6" id="KW-0597">Phosphoprotein</keyword>
<keyword evidence="5" id="KW-0804">Transcription</keyword>
<evidence type="ECO:0000313" key="10">
    <source>
        <dbReference type="EMBL" id="QHC57098.1"/>
    </source>
</evidence>
<reference evidence="11" key="1">
    <citation type="submission" date="2019-12" db="EMBL/GenBank/DDBJ databases">
        <title>Complete and draft genome sequences of new strains and members of some known species of the genus Rathayibacter isolated from plants.</title>
        <authorList>
            <person name="Tarlachkov S.V."/>
            <person name="Starodumova I.P."/>
            <person name="Dorofeeva L.V."/>
            <person name="Prisyazhnaya N.V."/>
            <person name="Leyn S."/>
            <person name="Zlamal J."/>
            <person name="Elan M."/>
            <person name="Osterman A.L."/>
            <person name="Nadler S."/>
            <person name="Subbotin S.A."/>
            <person name="Evtushenko L.I."/>
        </authorList>
    </citation>
    <scope>NUCLEOTIDE SEQUENCE [LARGE SCALE GENOMIC DNA]</scope>
    <source>
        <strain evidence="11">VKM Ac-2761</strain>
    </source>
</reference>
<dbReference type="InterPro" id="IPR036388">
    <property type="entry name" value="WH-like_DNA-bd_sf"/>
</dbReference>
<name>A0AAE6RN61_9MICO</name>
<dbReference type="Gene3D" id="6.10.250.690">
    <property type="match status" value="1"/>
</dbReference>
<dbReference type="GO" id="GO:0000156">
    <property type="term" value="F:phosphorelay response regulator activity"/>
    <property type="evidence" value="ECO:0007669"/>
    <property type="project" value="TreeGrafter"/>
</dbReference>
<dbReference type="CDD" id="cd00383">
    <property type="entry name" value="trans_reg_C"/>
    <property type="match status" value="1"/>
</dbReference>
<feature type="modified residue" description="4-aspartylphosphate" evidence="6">
    <location>
        <position position="51"/>
    </location>
</feature>
<dbReference type="InterPro" id="IPR039420">
    <property type="entry name" value="WalR-like"/>
</dbReference>
<dbReference type="RefSeq" id="WP_068209675.1">
    <property type="nucleotide sequence ID" value="NZ_CP047186.1"/>
</dbReference>
<dbReference type="Gene3D" id="3.40.50.2300">
    <property type="match status" value="1"/>
</dbReference>
<dbReference type="InterPro" id="IPR001867">
    <property type="entry name" value="OmpR/PhoB-type_DNA-bd"/>
</dbReference>
<evidence type="ECO:0000259" key="8">
    <source>
        <dbReference type="PROSITE" id="PS50110"/>
    </source>
</evidence>
<evidence type="ECO:0000256" key="4">
    <source>
        <dbReference type="ARBA" id="ARBA00023125"/>
    </source>
</evidence>
<dbReference type="SUPFAM" id="SSF52172">
    <property type="entry name" value="CheY-like"/>
    <property type="match status" value="1"/>
</dbReference>
<keyword evidence="4 7" id="KW-0238">DNA-binding</keyword>
<organism evidence="10 11">
    <name type="scientific">Rathayibacter tanaceti</name>
    <dbReference type="NCBI Taxonomy" id="1671680"/>
    <lineage>
        <taxon>Bacteria</taxon>
        <taxon>Bacillati</taxon>
        <taxon>Actinomycetota</taxon>
        <taxon>Actinomycetes</taxon>
        <taxon>Micrococcales</taxon>
        <taxon>Microbacteriaceae</taxon>
        <taxon>Rathayibacter</taxon>
    </lineage>
</organism>
<dbReference type="PROSITE" id="PS51755">
    <property type="entry name" value="OMPR_PHOB"/>
    <property type="match status" value="1"/>
</dbReference>
<dbReference type="SMART" id="SM00448">
    <property type="entry name" value="REC"/>
    <property type="match status" value="1"/>
</dbReference>
<sequence>MRILIVDDEITLLRALETGLEAEGFAVDTAATGTDALWFAQEADYAAIVLDLMLPDVSGFRVCERLRASGDWTPILMLTAKDGDLDQVEALDTGADDYLTKPFSFPVLVARLRALIRRGATERPAVRVVGDLALDPASKHVERAGVAVPLTAREFSVLEYLVSRAGEVVSKREVLGAVWDFDYDGDPNIVEVYIRTLRNKIDRPFGRDSIRTQRGAGYSLVAE</sequence>
<evidence type="ECO:0000256" key="7">
    <source>
        <dbReference type="PROSITE-ProRule" id="PRU01091"/>
    </source>
</evidence>
<dbReference type="PANTHER" id="PTHR48111:SF36">
    <property type="entry name" value="TRANSCRIPTIONAL REGULATORY PROTEIN CUTR"/>
    <property type="match status" value="1"/>
</dbReference>
<dbReference type="GO" id="GO:0032993">
    <property type="term" value="C:protein-DNA complex"/>
    <property type="evidence" value="ECO:0007669"/>
    <property type="project" value="TreeGrafter"/>
</dbReference>
<evidence type="ECO:0000256" key="2">
    <source>
        <dbReference type="ARBA" id="ARBA00023012"/>
    </source>
</evidence>
<dbReference type="PROSITE" id="PS50110">
    <property type="entry name" value="RESPONSE_REGULATORY"/>
    <property type="match status" value="1"/>
</dbReference>
<feature type="domain" description="Response regulatory" evidence="8">
    <location>
        <begin position="2"/>
        <end position="116"/>
    </location>
</feature>
<evidence type="ECO:0000256" key="5">
    <source>
        <dbReference type="ARBA" id="ARBA00023163"/>
    </source>
</evidence>
<dbReference type="Pfam" id="PF00486">
    <property type="entry name" value="Trans_reg_C"/>
    <property type="match status" value="1"/>
</dbReference>
<evidence type="ECO:0000313" key="11">
    <source>
        <dbReference type="Proteomes" id="UP000465031"/>
    </source>
</evidence>
<dbReference type="FunFam" id="1.10.10.10:FF:000005">
    <property type="entry name" value="Two-component system response regulator"/>
    <property type="match status" value="1"/>
</dbReference>
<accession>A0AAE6RN61</accession>
<keyword evidence="2" id="KW-0902">Two-component regulatory system</keyword>
<dbReference type="PANTHER" id="PTHR48111">
    <property type="entry name" value="REGULATOR OF RPOS"/>
    <property type="match status" value="1"/>
</dbReference>